<sequence length="176" mass="19917">MNKDTPVEMIHQAMVNTLKNHFSDRLTFVHAYNPGKCLQSPGIYLGMHQMEVGENPGDGRHVITADWFSYIVLSNSTDNLAIKIRYLACEVMALLNQPETGLWGLDNVVGLPKHIQAIPALFNPDTEGYESWEVTWQQSFYMGDSLWEDDGETPKTVLASHVPYTGKAYEPRYKPL</sequence>
<name>A0ABS5ZK95_9GAMM</name>
<dbReference type="RefSeq" id="WP_215822620.1">
    <property type="nucleotide sequence ID" value="NZ_JAGSOY010000239.1"/>
</dbReference>
<evidence type="ECO:0000313" key="1">
    <source>
        <dbReference type="EMBL" id="MBU2714365.1"/>
    </source>
</evidence>
<keyword evidence="2" id="KW-1185">Reference proteome</keyword>
<dbReference type="EMBL" id="JAGSOY010000239">
    <property type="protein sequence ID" value="MBU2714365.1"/>
    <property type="molecule type" value="Genomic_DNA"/>
</dbReference>
<protein>
    <recommendedName>
        <fullName evidence="3">DUF4262 domain-containing protein</fullName>
    </recommendedName>
</protein>
<dbReference type="Proteomes" id="UP000690515">
    <property type="component" value="Unassembled WGS sequence"/>
</dbReference>
<gene>
    <name evidence="1" type="ORF">KCG35_25275</name>
</gene>
<organism evidence="1 2">
    <name type="scientific">Zooshikella harenae</name>
    <dbReference type="NCBI Taxonomy" id="2827238"/>
    <lineage>
        <taxon>Bacteria</taxon>
        <taxon>Pseudomonadati</taxon>
        <taxon>Pseudomonadota</taxon>
        <taxon>Gammaproteobacteria</taxon>
        <taxon>Oceanospirillales</taxon>
        <taxon>Zooshikellaceae</taxon>
        <taxon>Zooshikella</taxon>
    </lineage>
</organism>
<reference evidence="1 2" key="1">
    <citation type="submission" date="2021-04" db="EMBL/GenBank/DDBJ databases">
        <authorList>
            <person name="Pira H."/>
            <person name="Risdian C."/>
            <person name="Wink J."/>
        </authorList>
    </citation>
    <scope>NUCLEOTIDE SEQUENCE [LARGE SCALE GENOMIC DNA]</scope>
    <source>
        <strain evidence="1 2">WH53</strain>
    </source>
</reference>
<evidence type="ECO:0008006" key="3">
    <source>
        <dbReference type="Google" id="ProtNLM"/>
    </source>
</evidence>
<evidence type="ECO:0000313" key="2">
    <source>
        <dbReference type="Proteomes" id="UP000690515"/>
    </source>
</evidence>
<comment type="caution">
    <text evidence="1">The sequence shown here is derived from an EMBL/GenBank/DDBJ whole genome shotgun (WGS) entry which is preliminary data.</text>
</comment>
<proteinExistence type="predicted"/>
<accession>A0ABS5ZK95</accession>